<proteinExistence type="predicted"/>
<sequence>MSINCQNIGHLSKCNIIAAIIIGVSSVSSNGAQIACNVRDFDAKDSGEVHYEQQLSYLSEMSKGQYDEAKKNYSGSGSYGMVSGSANYDDFRKRINTELKRTKLDTSSKYYSSWATSALDKNGLKAYRECLHATGGFYATISALDKDRAVLSVDWTLPLNVKSIPAPTITSYSNIKNIADVKAQLGSGAWSSPKDFNIIVRKANPSEPADIGIKGGDSSFVIDIPPEVEVKEPVYSFLIDVTVYHSSSAFVLKTNTGDNEFQPYYQWNNIIGIKGIEGQITEYQNGKRCASGTLSMPGGKPVFVFNEPSGYANNRVEYTTIFKGGYNIEAQNNNALHFFFDPQFDCPL</sequence>
<name>A0ABZ0VMK4_9HYPH</name>
<evidence type="ECO:0000313" key="1">
    <source>
        <dbReference type="EMBL" id="WQB98674.1"/>
    </source>
</evidence>
<protein>
    <submittedName>
        <fullName evidence="1">Uncharacterized protein</fullName>
    </submittedName>
</protein>
<dbReference type="EMBL" id="CP139858">
    <property type="protein sequence ID" value="WQB98674.1"/>
    <property type="molecule type" value="Genomic_DNA"/>
</dbReference>
<keyword evidence="2" id="KW-1185">Reference proteome</keyword>
<reference evidence="1 2" key="1">
    <citation type="submission" date="2023-11" db="EMBL/GenBank/DDBJ databases">
        <authorList>
            <person name="Panchal A.K."/>
            <person name="Meaney J.S."/>
            <person name="Karas B.J."/>
            <person name="diCenzo G.C."/>
        </authorList>
    </citation>
    <scope>NUCLEOTIDE SEQUENCE [LARGE SCALE GENOMIC DNA]</scope>
    <source>
        <strain evidence="1 2">NZP2235</strain>
    </source>
</reference>
<gene>
    <name evidence="1" type="ORF">U0R22_002837</name>
</gene>
<dbReference type="RefSeq" id="WP_322418909.1">
    <property type="nucleotide sequence ID" value="NZ_CP139858.1"/>
</dbReference>
<accession>A0ABZ0VMK4</accession>
<evidence type="ECO:0000313" key="2">
    <source>
        <dbReference type="Proteomes" id="UP001322481"/>
    </source>
</evidence>
<dbReference type="Proteomes" id="UP001322481">
    <property type="component" value="Chromosome"/>
</dbReference>
<organism evidence="1 2">
    <name type="scientific">Mesorhizobium huakuii</name>
    <dbReference type="NCBI Taxonomy" id="28104"/>
    <lineage>
        <taxon>Bacteria</taxon>
        <taxon>Pseudomonadati</taxon>
        <taxon>Pseudomonadota</taxon>
        <taxon>Alphaproteobacteria</taxon>
        <taxon>Hyphomicrobiales</taxon>
        <taxon>Phyllobacteriaceae</taxon>
        <taxon>Mesorhizobium</taxon>
    </lineage>
</organism>